<reference evidence="1" key="1">
    <citation type="submission" date="2021-10" db="EMBL/GenBank/DDBJ databases">
        <title>Streptomyces nigrumlapis sp.nov.,an antimicrobial producing actinobacterium isolated from Black Gobi rocks.</title>
        <authorList>
            <person name="Wen Y."/>
            <person name="Zhang W."/>
            <person name="Liu X.G."/>
        </authorList>
    </citation>
    <scope>NUCLEOTIDE SEQUENCE</scope>
    <source>
        <strain evidence="1">ST13-2-2</strain>
    </source>
</reference>
<dbReference type="EMBL" id="CP086322">
    <property type="protein sequence ID" value="UQA90577.1"/>
    <property type="molecule type" value="Genomic_DNA"/>
</dbReference>
<organism evidence="1 2">
    <name type="scientific">Streptomyces halobius</name>
    <dbReference type="NCBI Taxonomy" id="2879846"/>
    <lineage>
        <taxon>Bacteria</taxon>
        <taxon>Bacillati</taxon>
        <taxon>Actinomycetota</taxon>
        <taxon>Actinomycetes</taxon>
        <taxon>Kitasatosporales</taxon>
        <taxon>Streptomycetaceae</taxon>
        <taxon>Streptomyces</taxon>
    </lineage>
</organism>
<dbReference type="InterPro" id="IPR036396">
    <property type="entry name" value="Cyt_P450_sf"/>
</dbReference>
<evidence type="ECO:0000313" key="1">
    <source>
        <dbReference type="EMBL" id="UQA90577.1"/>
    </source>
</evidence>
<sequence>MQLLKDDWGLLPHAVHELMRRCGSVQMTQLRYTAENVEPAGTRIHQGEAVQPVPTA</sequence>
<keyword evidence="2" id="KW-1185">Reference proteome</keyword>
<dbReference type="SUPFAM" id="SSF48264">
    <property type="entry name" value="Cytochrome P450"/>
    <property type="match status" value="1"/>
</dbReference>
<name>A0ABY4LZC3_9ACTN</name>
<proteinExistence type="predicted"/>
<dbReference type="Gene3D" id="1.10.630.10">
    <property type="entry name" value="Cytochrome P450"/>
    <property type="match status" value="1"/>
</dbReference>
<accession>A0ABY4LZC3</accession>
<dbReference type="Proteomes" id="UP000830115">
    <property type="component" value="Chromosome"/>
</dbReference>
<protein>
    <submittedName>
        <fullName evidence="1">Cytochrome P450</fullName>
    </submittedName>
</protein>
<evidence type="ECO:0000313" key="2">
    <source>
        <dbReference type="Proteomes" id="UP000830115"/>
    </source>
</evidence>
<dbReference type="RefSeq" id="WP_248861317.1">
    <property type="nucleotide sequence ID" value="NZ_CP086322.1"/>
</dbReference>
<gene>
    <name evidence="1" type="ORF">K9S39_00470</name>
</gene>